<dbReference type="Gene3D" id="3.30.450.40">
    <property type="match status" value="1"/>
</dbReference>
<comment type="caution">
    <text evidence="5">The sequence shown here is derived from an EMBL/GenBank/DDBJ whole genome shotgun (WGS) entry which is preliminary data.</text>
</comment>
<dbReference type="Pfam" id="PF07494">
    <property type="entry name" value="Reg_prop"/>
    <property type="match status" value="3"/>
</dbReference>
<dbReference type="Pfam" id="PF07495">
    <property type="entry name" value="Y_Y_Y"/>
    <property type="match status" value="1"/>
</dbReference>
<proteinExistence type="predicted"/>
<gene>
    <name evidence="5" type="ORF">PEDI_09190</name>
</gene>
<keyword evidence="3" id="KW-0472">Membrane</keyword>
<evidence type="ECO:0000256" key="2">
    <source>
        <dbReference type="SAM" id="Coils"/>
    </source>
</evidence>
<name>A0AAN4VVW5_9BACT</name>
<keyword evidence="2" id="KW-0175">Coiled coil</keyword>
<accession>A0AAN4VVW5</accession>
<protein>
    <recommendedName>
        <fullName evidence="4">GAF domain-containing protein</fullName>
    </recommendedName>
</protein>
<dbReference type="PANTHER" id="PTHR43547">
    <property type="entry name" value="TWO-COMPONENT HISTIDINE KINASE"/>
    <property type="match status" value="1"/>
</dbReference>
<dbReference type="PANTHER" id="PTHR43547:SF2">
    <property type="entry name" value="HYBRID SIGNAL TRANSDUCTION HISTIDINE KINASE C"/>
    <property type="match status" value="1"/>
</dbReference>
<keyword evidence="1" id="KW-0597">Phosphoprotein</keyword>
<keyword evidence="3" id="KW-0812">Transmembrane</keyword>
<feature type="domain" description="GAF" evidence="4">
    <location>
        <begin position="856"/>
        <end position="1002"/>
    </location>
</feature>
<dbReference type="RefSeq" id="WP_338236138.1">
    <property type="nucleotide sequence ID" value="NZ_BQKE01000001.1"/>
</dbReference>
<dbReference type="AlphaFoldDB" id="A0AAN4VVW5"/>
<dbReference type="SMART" id="SM00065">
    <property type="entry name" value="GAF"/>
    <property type="match status" value="1"/>
</dbReference>
<dbReference type="SUPFAM" id="SSF55781">
    <property type="entry name" value="GAF domain-like"/>
    <property type="match status" value="1"/>
</dbReference>
<dbReference type="InterPro" id="IPR003018">
    <property type="entry name" value="GAF"/>
</dbReference>
<keyword evidence="6" id="KW-1185">Reference proteome</keyword>
<evidence type="ECO:0000313" key="5">
    <source>
        <dbReference type="EMBL" id="GJM60367.1"/>
    </source>
</evidence>
<feature type="transmembrane region" description="Helical" evidence="3">
    <location>
        <begin position="772"/>
        <end position="794"/>
    </location>
</feature>
<feature type="coiled-coil region" evidence="2">
    <location>
        <begin position="798"/>
        <end position="836"/>
    </location>
</feature>
<dbReference type="Gene3D" id="2.130.10.10">
    <property type="entry name" value="YVTN repeat-like/Quinoprotein amine dehydrogenase"/>
    <property type="match status" value="2"/>
</dbReference>
<organism evidence="5 6">
    <name type="scientific">Persicobacter diffluens</name>
    <dbReference type="NCBI Taxonomy" id="981"/>
    <lineage>
        <taxon>Bacteria</taxon>
        <taxon>Pseudomonadati</taxon>
        <taxon>Bacteroidota</taxon>
        <taxon>Cytophagia</taxon>
        <taxon>Cytophagales</taxon>
        <taxon>Persicobacteraceae</taxon>
        <taxon>Persicobacter</taxon>
    </lineage>
</organism>
<keyword evidence="3" id="KW-1133">Transmembrane helix</keyword>
<dbReference type="InterPro" id="IPR011110">
    <property type="entry name" value="Reg_prop"/>
</dbReference>
<evidence type="ECO:0000256" key="3">
    <source>
        <dbReference type="SAM" id="Phobius"/>
    </source>
</evidence>
<sequence length="1049" mass="118298">MLNFSRFLPVLLVFLVHLLFYSNTLAKPDLTFERYPTIRGLSHNTVNAFAEDANGYIWVATQDGLNRFDGANFQQFKKQTVDSLGLRDNYLNALYPDGKAGLWTASNNGFLSYLSFKTQYFQHWAISEAVLTHLNKTASGTLLVGSDNGLYHYHLGEKAPELFEGTAGISIVNTVEHKTQQLLVATDQGLFQLHLSSGKWRNLIEMEEGINALVFDQVNQRCILATNSGIFEYQVGTKSLQPLLFTSAETMVEISSLELRGEDLWIGAYNGLFVANLESQTAALYQNSMMPNSLGDNEVMALFEDHLGVMWIGTRYSGVNKWAAGKAFASIRKTKSGLQDNIPRGYVEDLSGNLWFGYVGKNTVSKYNFSNRTFEHFENMPGTIYTILPEGNGKFWLGSWGDGLLYYDMPRQKILGHWNSKNSNLPHDEVQDILKDEKGRLWIASSGGLAVFDPVKKDFVLYQQQEAGNGLVSNYVQNGTVLFSDNVIWVGTWGGLSKGYLNDEGLVDHFENFQNVEGDASSLPDSRIISMLEKENGHLVLGTFGGGLFEIDPEGKVLWRLTKQDGLPSEVILGIHQDLEGRLWMSTTNGLVRYQEEMQELVVYGEKDGLQGNEFFWGGHYQMQDGRMIFSGTNGMSFFDPQEIKENPVAANVILENIYLMGKALRVGEQFPNGKQVLPVVPAFLEKIKLNHRQNILKLQFTALHSMSPENNRIRYRLVGFEEEWKETLGARKEAIYTNLEAGKYEFQMQAANPDGVWGATKTLEIKVVPPFYSTIWFIALVVLLISALVVWGIRYQIYNERRQQQKLQEKVNEAVAEVEEQKQLLEEKHQAEAVQRWMNEGLAVFSDVLNKNRDEVASLCQAVLSKLAVYLESHLGMIYLFDEDLGVLKPYASYGVAQKDFTVEVGEGLIGTVFKDGVKKQLERLPENYYQSINSGLGASTSCGLLLVPLKYEEIVVGVIELGYFGEMKADYVLFAERLAEMMTLRINAAQMAEKTADLLETSQQQSMELQQREEELRQNLEELQATQEESSRHIKALEEKLSASQQV</sequence>
<evidence type="ECO:0000259" key="4">
    <source>
        <dbReference type="SMART" id="SM00065"/>
    </source>
</evidence>
<dbReference type="SUPFAM" id="SSF63829">
    <property type="entry name" value="Calcium-dependent phosphotriesterase"/>
    <property type="match status" value="2"/>
</dbReference>
<dbReference type="Pfam" id="PF13185">
    <property type="entry name" value="GAF_2"/>
    <property type="match status" value="1"/>
</dbReference>
<dbReference type="InterPro" id="IPR029016">
    <property type="entry name" value="GAF-like_dom_sf"/>
</dbReference>
<feature type="coiled-coil region" evidence="2">
    <location>
        <begin position="1001"/>
        <end position="1042"/>
    </location>
</feature>
<dbReference type="InterPro" id="IPR013783">
    <property type="entry name" value="Ig-like_fold"/>
</dbReference>
<dbReference type="Gene3D" id="2.60.40.10">
    <property type="entry name" value="Immunoglobulins"/>
    <property type="match status" value="1"/>
</dbReference>
<dbReference type="GO" id="GO:0000155">
    <property type="term" value="F:phosphorelay sensor kinase activity"/>
    <property type="evidence" value="ECO:0007669"/>
    <property type="project" value="TreeGrafter"/>
</dbReference>
<evidence type="ECO:0000256" key="1">
    <source>
        <dbReference type="ARBA" id="ARBA00022553"/>
    </source>
</evidence>
<reference evidence="5 6" key="1">
    <citation type="submission" date="2021-12" db="EMBL/GenBank/DDBJ databases">
        <title>Genome sequencing of bacteria with rrn-lacking chromosome and rrn-plasmid.</title>
        <authorList>
            <person name="Anda M."/>
            <person name="Iwasaki W."/>
        </authorList>
    </citation>
    <scope>NUCLEOTIDE SEQUENCE [LARGE SCALE GENOMIC DNA]</scope>
    <source>
        <strain evidence="5 6">NBRC 15940</strain>
    </source>
</reference>
<dbReference type="InterPro" id="IPR015943">
    <property type="entry name" value="WD40/YVTN_repeat-like_dom_sf"/>
</dbReference>
<dbReference type="InterPro" id="IPR011123">
    <property type="entry name" value="Y_Y_Y"/>
</dbReference>
<dbReference type="Proteomes" id="UP001310022">
    <property type="component" value="Unassembled WGS sequence"/>
</dbReference>
<evidence type="ECO:0000313" key="6">
    <source>
        <dbReference type="Proteomes" id="UP001310022"/>
    </source>
</evidence>
<dbReference type="EMBL" id="BQKE01000001">
    <property type="protein sequence ID" value="GJM60367.1"/>
    <property type="molecule type" value="Genomic_DNA"/>
</dbReference>